<protein>
    <submittedName>
        <fullName evidence="1">Uncharacterized protein</fullName>
    </submittedName>
</protein>
<dbReference type="Gramene" id="EFJ36487">
    <property type="protein sequence ID" value="EFJ36487"/>
    <property type="gene ID" value="SELMODRAFT_404539"/>
</dbReference>
<dbReference type="EMBL" id="GL377567">
    <property type="protein sequence ID" value="EFJ36488.1"/>
    <property type="molecule type" value="Genomic_DNA"/>
</dbReference>
<dbReference type="EMBL" id="GL377567">
    <property type="protein sequence ID" value="EFJ36487.1"/>
    <property type="molecule type" value="Genomic_DNA"/>
</dbReference>
<sequence length="331" mass="36893">MGYIECLHSKRLLAAFQDLSQMSTLNPKGIDSLIRILRFWRYNGVFTYGPAPGAPYYGKLDGMKVECDSERRKRAATSYSGPVSSSLRSDWRVMEGAFVMFKVPWASEGFSESKDCKLIALLTSIQQGKYLTYVKASLYKIQPENAVVGIHTISVQLSSSSIPSEDPLKLHEYRLLGKPLMELMSTKESLQNAMVLVMRIDKDIAISRSLRFIADLLSEAFIVCPSEQTTEGVLWRQSAQEDCEMPIIWSSGSHCSLGLKFIGLLTSIQWWNASASVPSGRVFQAGYIDVDGDVIDHGGTVNLQMLQQPGIFLVLFSFENLLFNVLLTSSD</sequence>
<dbReference type="HOGENOM" id="CLU_840444_0_0_1"/>
<evidence type="ECO:0000313" key="1">
    <source>
        <dbReference type="EMBL" id="EFJ36487.1"/>
    </source>
</evidence>
<proteinExistence type="predicted"/>
<dbReference type="AlphaFoldDB" id="D8QVN5"/>
<dbReference type="Gramene" id="EFJ36488">
    <property type="protein sequence ID" value="EFJ36488"/>
    <property type="gene ID" value="SELMODRAFT_404541"/>
</dbReference>
<accession>D8QVN5</accession>
<gene>
    <name evidence="1" type="ORF">SELMODRAFT_404539</name>
    <name evidence="2" type="ORF">SELMODRAFT_404541</name>
</gene>
<name>D8QVN5_SELML</name>
<organism evidence="3">
    <name type="scientific">Selaginella moellendorffii</name>
    <name type="common">Spikemoss</name>
    <dbReference type="NCBI Taxonomy" id="88036"/>
    <lineage>
        <taxon>Eukaryota</taxon>
        <taxon>Viridiplantae</taxon>
        <taxon>Streptophyta</taxon>
        <taxon>Embryophyta</taxon>
        <taxon>Tracheophyta</taxon>
        <taxon>Lycopodiopsida</taxon>
        <taxon>Selaginellales</taxon>
        <taxon>Selaginellaceae</taxon>
        <taxon>Selaginella</taxon>
    </lineage>
</organism>
<dbReference type="KEGG" id="smo:SELMODRAFT_404541"/>
<evidence type="ECO:0000313" key="3">
    <source>
        <dbReference type="Proteomes" id="UP000001514"/>
    </source>
</evidence>
<evidence type="ECO:0000313" key="2">
    <source>
        <dbReference type="EMBL" id="EFJ36488.1"/>
    </source>
</evidence>
<reference evidence="1 3" key="1">
    <citation type="journal article" date="2011" name="Science">
        <title>The Selaginella genome identifies genetic changes associated with the evolution of vascular plants.</title>
        <authorList>
            <person name="Banks J.A."/>
            <person name="Nishiyama T."/>
            <person name="Hasebe M."/>
            <person name="Bowman J.L."/>
            <person name="Gribskov M."/>
            <person name="dePamphilis C."/>
            <person name="Albert V.A."/>
            <person name="Aono N."/>
            <person name="Aoyama T."/>
            <person name="Ambrose B.A."/>
            <person name="Ashton N.W."/>
            <person name="Axtell M.J."/>
            <person name="Barker E."/>
            <person name="Barker M.S."/>
            <person name="Bennetzen J.L."/>
            <person name="Bonawitz N.D."/>
            <person name="Chapple C."/>
            <person name="Cheng C."/>
            <person name="Correa L.G."/>
            <person name="Dacre M."/>
            <person name="DeBarry J."/>
            <person name="Dreyer I."/>
            <person name="Elias M."/>
            <person name="Engstrom E.M."/>
            <person name="Estelle M."/>
            <person name="Feng L."/>
            <person name="Finet C."/>
            <person name="Floyd S.K."/>
            <person name="Frommer W.B."/>
            <person name="Fujita T."/>
            <person name="Gramzow L."/>
            <person name="Gutensohn M."/>
            <person name="Harholt J."/>
            <person name="Hattori M."/>
            <person name="Heyl A."/>
            <person name="Hirai T."/>
            <person name="Hiwatashi Y."/>
            <person name="Ishikawa M."/>
            <person name="Iwata M."/>
            <person name="Karol K.G."/>
            <person name="Koehler B."/>
            <person name="Kolukisaoglu U."/>
            <person name="Kubo M."/>
            <person name="Kurata T."/>
            <person name="Lalonde S."/>
            <person name="Li K."/>
            <person name="Li Y."/>
            <person name="Litt A."/>
            <person name="Lyons E."/>
            <person name="Manning G."/>
            <person name="Maruyama T."/>
            <person name="Michael T.P."/>
            <person name="Mikami K."/>
            <person name="Miyazaki S."/>
            <person name="Morinaga S."/>
            <person name="Murata T."/>
            <person name="Mueller-Roeber B."/>
            <person name="Nelson D.R."/>
            <person name="Obara M."/>
            <person name="Oguri Y."/>
            <person name="Olmstead R.G."/>
            <person name="Onodera N."/>
            <person name="Petersen B.L."/>
            <person name="Pils B."/>
            <person name="Prigge M."/>
            <person name="Rensing S.A."/>
            <person name="Riano-Pachon D.M."/>
            <person name="Roberts A.W."/>
            <person name="Sato Y."/>
            <person name="Scheller H.V."/>
            <person name="Schulz B."/>
            <person name="Schulz C."/>
            <person name="Shakirov E.V."/>
            <person name="Shibagaki N."/>
            <person name="Shinohara N."/>
            <person name="Shippen D.E."/>
            <person name="Soerensen I."/>
            <person name="Sotooka R."/>
            <person name="Sugimoto N."/>
            <person name="Sugita M."/>
            <person name="Sumikawa N."/>
            <person name="Tanurdzic M."/>
            <person name="Theissen G."/>
            <person name="Ulvskov P."/>
            <person name="Wakazuki S."/>
            <person name="Weng J.K."/>
            <person name="Willats W.W."/>
            <person name="Wipf D."/>
            <person name="Wolf P.G."/>
            <person name="Yang L."/>
            <person name="Zimmer A.D."/>
            <person name="Zhu Q."/>
            <person name="Mitros T."/>
            <person name="Hellsten U."/>
            <person name="Loque D."/>
            <person name="Otillar R."/>
            <person name="Salamov A."/>
            <person name="Schmutz J."/>
            <person name="Shapiro H."/>
            <person name="Lindquist E."/>
            <person name="Lucas S."/>
            <person name="Rokhsar D."/>
            <person name="Grigoriev I.V."/>
        </authorList>
    </citation>
    <scope>NUCLEOTIDE SEQUENCE [LARGE SCALE GENOMIC DNA]</scope>
</reference>
<dbReference type="KEGG" id="smo:SELMODRAFT_404539"/>
<dbReference type="Proteomes" id="UP000001514">
    <property type="component" value="Unassembled WGS sequence"/>
</dbReference>
<dbReference type="InParanoid" id="D8QVN5"/>
<keyword evidence="3" id="KW-1185">Reference proteome</keyword>